<dbReference type="EMBL" id="QGKL01000019">
    <property type="protein sequence ID" value="PWQ97477.1"/>
    <property type="molecule type" value="Genomic_DNA"/>
</dbReference>
<sequence>MSLIKQPIKILLDNNVLSNAEYAVRSTQEVDLGFLNGSKDVIDGFRKKPQLLDLDLQEEVDAIFTIGLLIKEGKIVPYTSTELIWERSRRRPTIEQFNALRGCDIATCPSPIERSKLKHTINFNEYVLKGGKKDKKRNENVSNFNQIPFFVDLKFIRDESVKLILENANVIGLTNFEKKSFEEIEHFKDLCNQLQSDENLPDAFHVWTAERNDLDVFLTLEKRLTNSLKNKSKKLKIDVEVLRPTELLKKLNITPAKVRMKYDHFYSWFDTEKHT</sequence>
<organism evidence="1 2">
    <name type="scientific">Leucothrix arctica</name>
    <dbReference type="NCBI Taxonomy" id="1481894"/>
    <lineage>
        <taxon>Bacteria</taxon>
        <taxon>Pseudomonadati</taxon>
        <taxon>Pseudomonadota</taxon>
        <taxon>Gammaproteobacteria</taxon>
        <taxon>Thiotrichales</taxon>
        <taxon>Thiotrichaceae</taxon>
        <taxon>Leucothrix</taxon>
    </lineage>
</organism>
<protein>
    <submittedName>
        <fullName evidence="1">Uncharacterized protein</fullName>
    </submittedName>
</protein>
<accession>A0A317CGH8</accession>
<gene>
    <name evidence="1" type="ORF">DKT75_06010</name>
</gene>
<proteinExistence type="predicted"/>
<name>A0A317CGH8_9GAMM</name>
<evidence type="ECO:0000313" key="1">
    <source>
        <dbReference type="EMBL" id="PWQ97477.1"/>
    </source>
</evidence>
<reference evidence="1 2" key="1">
    <citation type="submission" date="2018-05" db="EMBL/GenBank/DDBJ databases">
        <title>Leucothrix arctica sp. nov., isolated from Arctic seawater.</title>
        <authorList>
            <person name="Choi A."/>
            <person name="Baek K."/>
        </authorList>
    </citation>
    <scope>NUCLEOTIDE SEQUENCE [LARGE SCALE GENOMIC DNA]</scope>
    <source>
        <strain evidence="1 2">IMCC9719</strain>
    </source>
</reference>
<dbReference type="RefSeq" id="WP_109822519.1">
    <property type="nucleotide sequence ID" value="NZ_QGKL01000019.1"/>
</dbReference>
<dbReference type="OrthoDB" id="6400131at2"/>
<keyword evidence="2" id="KW-1185">Reference proteome</keyword>
<dbReference type="AlphaFoldDB" id="A0A317CGH8"/>
<evidence type="ECO:0000313" key="2">
    <source>
        <dbReference type="Proteomes" id="UP000245506"/>
    </source>
</evidence>
<dbReference type="Proteomes" id="UP000245506">
    <property type="component" value="Unassembled WGS sequence"/>
</dbReference>
<comment type="caution">
    <text evidence="1">The sequence shown here is derived from an EMBL/GenBank/DDBJ whole genome shotgun (WGS) entry which is preliminary data.</text>
</comment>